<reference evidence="2 3" key="1">
    <citation type="journal article" date="2019" name="Sci. Rep.">
        <title>Orb-weaving spider Araneus ventricosus genome elucidates the spidroin gene catalogue.</title>
        <authorList>
            <person name="Kono N."/>
            <person name="Nakamura H."/>
            <person name="Ohtoshi R."/>
            <person name="Moran D.A.P."/>
            <person name="Shinohara A."/>
            <person name="Yoshida Y."/>
            <person name="Fujiwara M."/>
            <person name="Mori M."/>
            <person name="Tomita M."/>
            <person name="Arakawa K."/>
        </authorList>
    </citation>
    <scope>NUCLEOTIDE SEQUENCE [LARGE SCALE GENOMIC DNA]</scope>
</reference>
<name>A0A4Y2TMC0_ARAVE</name>
<keyword evidence="1" id="KW-0175">Coiled coil</keyword>
<dbReference type="AlphaFoldDB" id="A0A4Y2TMC0"/>
<sequence length="217" mass="24805">MILILSHGQATVERGFSLNKAVEVENLKENSYIAQKMIIEAIKEAGDVLDVPITKEMRISVQCARQQYLDYLECQKREKMEEQSNNKRKLLVEEIDFLQAKRKCLEEDVKNTHQSSDALADEGEKKNDISVFFSNQMPLTEKSFELKSIEENISKKLESVSFDLPLMSELSTSNEKGHTAYDVSQAWGISEEPTVEPEYDLATAWMEQDLDSDVICK</sequence>
<feature type="coiled-coil region" evidence="1">
    <location>
        <begin position="81"/>
        <end position="115"/>
    </location>
</feature>
<accession>A0A4Y2TMC0</accession>
<organism evidence="2 3">
    <name type="scientific">Araneus ventricosus</name>
    <name type="common">Orbweaver spider</name>
    <name type="synonym">Epeira ventricosa</name>
    <dbReference type="NCBI Taxonomy" id="182803"/>
    <lineage>
        <taxon>Eukaryota</taxon>
        <taxon>Metazoa</taxon>
        <taxon>Ecdysozoa</taxon>
        <taxon>Arthropoda</taxon>
        <taxon>Chelicerata</taxon>
        <taxon>Arachnida</taxon>
        <taxon>Araneae</taxon>
        <taxon>Araneomorphae</taxon>
        <taxon>Entelegynae</taxon>
        <taxon>Araneoidea</taxon>
        <taxon>Araneidae</taxon>
        <taxon>Araneus</taxon>
    </lineage>
</organism>
<keyword evidence="3" id="KW-1185">Reference proteome</keyword>
<protein>
    <submittedName>
        <fullName evidence="2">Uncharacterized protein</fullName>
    </submittedName>
</protein>
<dbReference type="Proteomes" id="UP000499080">
    <property type="component" value="Unassembled WGS sequence"/>
</dbReference>
<evidence type="ECO:0000313" key="3">
    <source>
        <dbReference type="Proteomes" id="UP000499080"/>
    </source>
</evidence>
<dbReference type="EMBL" id="BGPR01029791">
    <property type="protein sequence ID" value="GBO01805.1"/>
    <property type="molecule type" value="Genomic_DNA"/>
</dbReference>
<proteinExistence type="predicted"/>
<dbReference type="OrthoDB" id="10056585at2759"/>
<evidence type="ECO:0000256" key="1">
    <source>
        <dbReference type="SAM" id="Coils"/>
    </source>
</evidence>
<evidence type="ECO:0000313" key="2">
    <source>
        <dbReference type="EMBL" id="GBO01805.1"/>
    </source>
</evidence>
<comment type="caution">
    <text evidence="2">The sequence shown here is derived from an EMBL/GenBank/DDBJ whole genome shotgun (WGS) entry which is preliminary data.</text>
</comment>
<gene>
    <name evidence="2" type="ORF">AVEN_200533_1</name>
</gene>